<dbReference type="Pfam" id="PF07173">
    <property type="entry name" value="GRDP-like"/>
    <property type="match status" value="1"/>
</dbReference>
<feature type="domain" description="GRDP C2" evidence="1">
    <location>
        <begin position="286"/>
        <end position="417"/>
    </location>
</feature>
<dbReference type="Pfam" id="PF25335">
    <property type="entry name" value="GRDP_C"/>
    <property type="match status" value="1"/>
</dbReference>
<dbReference type="PANTHER" id="PTHR34365:SF7">
    <property type="entry name" value="GLYCINE-RICH DOMAIN-CONTAINING PROTEIN 1"/>
    <property type="match status" value="1"/>
</dbReference>
<reference evidence="3" key="1">
    <citation type="journal article" date="2023" name="Science">
        <title>Elucidation of the pathway for biosynthesis of saponin adjuvants from the soapbark tree.</title>
        <authorList>
            <person name="Reed J."/>
            <person name="Orme A."/>
            <person name="El-Demerdash A."/>
            <person name="Owen C."/>
            <person name="Martin L.B.B."/>
            <person name="Misra R.C."/>
            <person name="Kikuchi S."/>
            <person name="Rejzek M."/>
            <person name="Martin A.C."/>
            <person name="Harkess A."/>
            <person name="Leebens-Mack J."/>
            <person name="Louveau T."/>
            <person name="Stephenson M.J."/>
            <person name="Osbourn A."/>
        </authorList>
    </citation>
    <scope>NUCLEOTIDE SEQUENCE</scope>
    <source>
        <strain evidence="3">S10</strain>
    </source>
</reference>
<proteinExistence type="predicted"/>
<gene>
    <name evidence="3" type="ORF">O6P43_025178</name>
</gene>
<evidence type="ECO:0000259" key="1">
    <source>
        <dbReference type="Pfam" id="PF25334"/>
    </source>
</evidence>
<dbReference type="EMBL" id="JARAOO010000010">
    <property type="protein sequence ID" value="KAJ7953479.1"/>
    <property type="molecule type" value="Genomic_DNA"/>
</dbReference>
<feature type="domain" description="GRPD C-terminal" evidence="2">
    <location>
        <begin position="464"/>
        <end position="593"/>
    </location>
</feature>
<protein>
    <submittedName>
        <fullName evidence="3">Glycine-rich domain-containing protein 1-like</fullName>
    </submittedName>
</protein>
<dbReference type="InterPro" id="IPR009836">
    <property type="entry name" value="GRDP-like"/>
</dbReference>
<organism evidence="3 4">
    <name type="scientific">Quillaja saponaria</name>
    <name type="common">Soap bark tree</name>
    <dbReference type="NCBI Taxonomy" id="32244"/>
    <lineage>
        <taxon>Eukaryota</taxon>
        <taxon>Viridiplantae</taxon>
        <taxon>Streptophyta</taxon>
        <taxon>Embryophyta</taxon>
        <taxon>Tracheophyta</taxon>
        <taxon>Spermatophyta</taxon>
        <taxon>Magnoliopsida</taxon>
        <taxon>eudicotyledons</taxon>
        <taxon>Gunneridae</taxon>
        <taxon>Pentapetalae</taxon>
        <taxon>rosids</taxon>
        <taxon>fabids</taxon>
        <taxon>Fabales</taxon>
        <taxon>Quillajaceae</taxon>
        <taxon>Quillaja</taxon>
    </lineage>
</organism>
<dbReference type="InterPro" id="IPR057518">
    <property type="entry name" value="GRDP_C"/>
</dbReference>
<name>A0AAD7L8F8_QUISA</name>
<accession>A0AAD7L8F8</accession>
<evidence type="ECO:0000313" key="4">
    <source>
        <dbReference type="Proteomes" id="UP001163823"/>
    </source>
</evidence>
<evidence type="ECO:0000313" key="3">
    <source>
        <dbReference type="EMBL" id="KAJ7953479.1"/>
    </source>
</evidence>
<dbReference type="AlphaFoldDB" id="A0AAD7L8F8"/>
<dbReference type="KEGG" id="qsa:O6P43_025178"/>
<sequence length="814" mass="87920">MEPGQELEWIEAQNIAISVDLVAAAKRQLEFLAAVDRNRFLYDGPALERAIYRYSTNLTVRNSMDGPLTTLMLYLLFKALVDDKLKKHGIKCILNEAYNLNLTSASSENISKRISGLANYTKYDLVSAAKRQNPFFYQVSRPHMKNDLFLEGAEARYKGFLYLIKRNKETAIKRFCVPTYDIDLMWHSHQLHPVSYCKDLNEILGKVLEHDDTDSDRAKGKKLDVGFSGTTKQWEQTFGTRYWRAGAMYRGNTPSPVTNQPCSSDVTAKEFIPATQFSKIIQLHDRKVVEVLMEFVSVRNMPEGHKGSLFVLFSKSQPDAIFDAKRKLSISSESGEKQVAPFQCEPTGELFFELMSHPSNLSITRTSKTLGTASLYLQDYLTPVSKLSADKWLELVPKHGTLSSKPIMLRVAVSFSVPNLAPHVLRMIQSRPSSKSTCFFSHSLHKSSCFFTPRAQPAKSWTHVIDETGTEVISLQMRDSENTRDDCIRRKEVIGIMESGEQQILAEIGGDRWSVMGSHWSFHLQKKCGDYGHVFELIGNRMVKFFPGRKLEYEPRYCGKHENEADFLTAVEFSVEDPYGKAVALLDLKSEYFQAKEEWMVLPGIIFAFILSDVLKKEGYDGFTSSKMPAVTEKVDGLHEEGKTSNFTSSIAKGGELNRHVTDGNAVVPERIGLSTGGCDRGCDSGCGNAVKSGGCGGGCGGGCRNIAKSTGCGGCGAGCGNIAKSTGCGGCGAGGCGAGCGNIANSSGCGGCGAGGCGGCGAGCGGGCGNIVQSGGCGGCGAGGCGNKVKSGGCGGCGAGGCGNMANPLHVNE</sequence>
<dbReference type="InterPro" id="IPR057458">
    <property type="entry name" value="GRDP_C2"/>
</dbReference>
<evidence type="ECO:0000259" key="2">
    <source>
        <dbReference type="Pfam" id="PF25335"/>
    </source>
</evidence>
<dbReference type="Proteomes" id="UP001163823">
    <property type="component" value="Chromosome 10"/>
</dbReference>
<dbReference type="Pfam" id="PF25334">
    <property type="entry name" value="C2_GRDP"/>
    <property type="match status" value="1"/>
</dbReference>
<dbReference type="PANTHER" id="PTHR34365">
    <property type="entry name" value="ENOLASE (DUF1399)"/>
    <property type="match status" value="1"/>
</dbReference>
<comment type="caution">
    <text evidence="3">The sequence shown here is derived from an EMBL/GenBank/DDBJ whole genome shotgun (WGS) entry which is preliminary data.</text>
</comment>
<keyword evidence="4" id="KW-1185">Reference proteome</keyword>